<dbReference type="Gene3D" id="3.40.630.190">
    <property type="entry name" value="LCP protein"/>
    <property type="match status" value="1"/>
</dbReference>
<keyword evidence="2" id="KW-0472">Membrane</keyword>
<proteinExistence type="inferred from homology"/>
<comment type="similarity">
    <text evidence="1">Belongs to the LytR/CpsA/Psr (LCP) family.</text>
</comment>
<dbReference type="NCBIfam" id="TIGR00350">
    <property type="entry name" value="lytR_cpsA_psr"/>
    <property type="match status" value="1"/>
</dbReference>
<dbReference type="InterPro" id="IPR004474">
    <property type="entry name" value="LytR_CpsA_psr"/>
</dbReference>
<evidence type="ECO:0000313" key="5">
    <source>
        <dbReference type="Proteomes" id="UP000051733"/>
    </source>
</evidence>
<dbReference type="RefSeq" id="WP_057779328.1">
    <property type="nucleotide sequence ID" value="NZ_AYYY01000030.1"/>
</dbReference>
<name>A0A0R2A2S2_9LACO</name>
<gene>
    <name evidence="4" type="ORF">FC26_GL001931</name>
</gene>
<reference evidence="4 5" key="1">
    <citation type="journal article" date="2015" name="Genome Announc.">
        <title>Expanding the biotechnology potential of lactobacilli through comparative genomics of 213 strains and associated genera.</title>
        <authorList>
            <person name="Sun Z."/>
            <person name="Harris H.M."/>
            <person name="McCann A."/>
            <person name="Guo C."/>
            <person name="Argimon S."/>
            <person name="Zhang W."/>
            <person name="Yang X."/>
            <person name="Jeffery I.B."/>
            <person name="Cooney J.C."/>
            <person name="Kagawa T.F."/>
            <person name="Liu W."/>
            <person name="Song Y."/>
            <person name="Salvetti E."/>
            <person name="Wrobel A."/>
            <person name="Rasinkangas P."/>
            <person name="Parkhill J."/>
            <person name="Rea M.C."/>
            <person name="O'Sullivan O."/>
            <person name="Ritari J."/>
            <person name="Douillard F.P."/>
            <person name="Paul Ross R."/>
            <person name="Yang R."/>
            <person name="Briner A.E."/>
            <person name="Felis G.E."/>
            <person name="de Vos W.M."/>
            <person name="Barrangou R."/>
            <person name="Klaenhammer T.R."/>
            <person name="Caufield P.W."/>
            <person name="Cui Y."/>
            <person name="Zhang H."/>
            <person name="O'Toole P.W."/>
        </authorList>
    </citation>
    <scope>NUCLEOTIDE SEQUENCE [LARGE SCALE GENOMIC DNA]</scope>
    <source>
        <strain evidence="4 5">DSM 20634</strain>
    </source>
</reference>
<evidence type="ECO:0000313" key="4">
    <source>
        <dbReference type="EMBL" id="KRM61248.1"/>
    </source>
</evidence>
<dbReference type="PANTHER" id="PTHR33392">
    <property type="entry name" value="POLYISOPRENYL-TEICHOIC ACID--PEPTIDOGLYCAN TEICHOIC ACID TRANSFERASE TAGU"/>
    <property type="match status" value="1"/>
</dbReference>
<dbReference type="InterPro" id="IPR050922">
    <property type="entry name" value="LytR/CpsA/Psr_CW_biosynth"/>
</dbReference>
<organism evidence="4 5">
    <name type="scientific">Paucilactobacillus vaccinostercus DSM 20634</name>
    <dbReference type="NCBI Taxonomy" id="1423813"/>
    <lineage>
        <taxon>Bacteria</taxon>
        <taxon>Bacillati</taxon>
        <taxon>Bacillota</taxon>
        <taxon>Bacilli</taxon>
        <taxon>Lactobacillales</taxon>
        <taxon>Lactobacillaceae</taxon>
        <taxon>Paucilactobacillus</taxon>
    </lineage>
</organism>
<sequence length="369" mass="41659">MPRQTRQERYNARPPRQNRGIIFFIIIVVLFGIVKIAHGTYKSLSDTVTNSYQKANIKHRRDVNTVIKHKKPLSILLLGTDTGELKRTDKGRTDTIMLVTINPKTEKTTLYSIPRDTMVAIPGYEKDFPSKINSVYTYTNISDTVNTISNYLNVPIDYYALVNMGGLEKLVNQVGGVTIKSPLTFTFSADTAHETGKHRYKFYQGSSTFKYAADGHHFKTYHKMNGAAALAFSRMRYMDPNGDYGRTQRQRMVISAILKKTASPQMLFNKQFMHSISANVRTNLTFKEMLSIAGAYYQAKNNVVTKSATEQTVMHNGVSYQVLSRSEKQKTTNQLRQSLNLKAAKTGPIVAGNAKKARIPFDIEMALKE</sequence>
<comment type="caution">
    <text evidence="4">The sequence shown here is derived from an EMBL/GenBank/DDBJ whole genome shotgun (WGS) entry which is preliminary data.</text>
</comment>
<dbReference type="Pfam" id="PF03816">
    <property type="entry name" value="LytR_cpsA_psr"/>
    <property type="match status" value="1"/>
</dbReference>
<dbReference type="STRING" id="1423813.FC26_GL001931"/>
<feature type="transmembrane region" description="Helical" evidence="2">
    <location>
        <begin position="21"/>
        <end position="41"/>
    </location>
</feature>
<evidence type="ECO:0000259" key="3">
    <source>
        <dbReference type="Pfam" id="PF03816"/>
    </source>
</evidence>
<feature type="domain" description="Cell envelope-related transcriptional attenuator" evidence="3">
    <location>
        <begin position="92"/>
        <end position="262"/>
    </location>
</feature>
<dbReference type="PANTHER" id="PTHR33392:SF6">
    <property type="entry name" value="POLYISOPRENYL-TEICHOIC ACID--PEPTIDOGLYCAN TEICHOIC ACID TRANSFERASE TAGU"/>
    <property type="match status" value="1"/>
</dbReference>
<dbReference type="EMBL" id="AYYY01000030">
    <property type="protein sequence ID" value="KRM61248.1"/>
    <property type="molecule type" value="Genomic_DNA"/>
</dbReference>
<dbReference type="Proteomes" id="UP000051733">
    <property type="component" value="Unassembled WGS sequence"/>
</dbReference>
<keyword evidence="2" id="KW-0812">Transmembrane</keyword>
<evidence type="ECO:0000256" key="1">
    <source>
        <dbReference type="ARBA" id="ARBA00006068"/>
    </source>
</evidence>
<dbReference type="AlphaFoldDB" id="A0A0R2A2S2"/>
<protein>
    <submittedName>
        <fullName evidence="4">LytR family transcriptional regulator</fullName>
    </submittedName>
</protein>
<evidence type="ECO:0000256" key="2">
    <source>
        <dbReference type="SAM" id="Phobius"/>
    </source>
</evidence>
<keyword evidence="2" id="KW-1133">Transmembrane helix</keyword>
<dbReference type="OrthoDB" id="27330at2"/>
<accession>A0A0R2A2S2</accession>
<keyword evidence="5" id="KW-1185">Reference proteome</keyword>
<dbReference type="PATRIC" id="fig|1423813.3.peg.1960"/>